<dbReference type="Proteomes" id="UP000681720">
    <property type="component" value="Unassembled WGS sequence"/>
</dbReference>
<dbReference type="EMBL" id="CAJOBH010125982">
    <property type="protein sequence ID" value="CAF4734880.1"/>
    <property type="molecule type" value="Genomic_DNA"/>
</dbReference>
<dbReference type="Proteomes" id="UP000681967">
    <property type="component" value="Unassembled WGS sequence"/>
</dbReference>
<proteinExistence type="predicted"/>
<dbReference type="AlphaFoldDB" id="A0A8S3AET0"/>
<feature type="non-terminal residue" evidence="1">
    <location>
        <position position="62"/>
    </location>
</feature>
<comment type="caution">
    <text evidence="1">The sequence shown here is derived from an EMBL/GenBank/DDBJ whole genome shotgun (WGS) entry which is preliminary data.</text>
</comment>
<accession>A0A8S3AET0</accession>
<gene>
    <name evidence="2" type="ORF">BYL167_LOCUS45430</name>
    <name evidence="1" type="ORF">GIL414_LOCUS43491</name>
</gene>
<evidence type="ECO:0000313" key="1">
    <source>
        <dbReference type="EMBL" id="CAF4712012.1"/>
    </source>
</evidence>
<name>A0A8S3AET0_9BILA</name>
<sequence length="62" mass="7364">MNETEIDETTYDDWRDSTIMRITRPSNFFTLRAQWPEYPLDQYYGKFAAQAPVLVLFGELDP</sequence>
<protein>
    <recommendedName>
        <fullName evidence="4">Alpha/beta hydrolase</fullName>
    </recommendedName>
</protein>
<organism evidence="1 3">
    <name type="scientific">Rotaria magnacalcarata</name>
    <dbReference type="NCBI Taxonomy" id="392030"/>
    <lineage>
        <taxon>Eukaryota</taxon>
        <taxon>Metazoa</taxon>
        <taxon>Spiralia</taxon>
        <taxon>Gnathifera</taxon>
        <taxon>Rotifera</taxon>
        <taxon>Eurotatoria</taxon>
        <taxon>Bdelloidea</taxon>
        <taxon>Philodinida</taxon>
        <taxon>Philodinidae</taxon>
        <taxon>Rotaria</taxon>
    </lineage>
</organism>
<reference evidence="1" key="1">
    <citation type="submission" date="2021-02" db="EMBL/GenBank/DDBJ databases">
        <authorList>
            <person name="Nowell W R."/>
        </authorList>
    </citation>
    <scope>NUCLEOTIDE SEQUENCE</scope>
</reference>
<evidence type="ECO:0008006" key="4">
    <source>
        <dbReference type="Google" id="ProtNLM"/>
    </source>
</evidence>
<evidence type="ECO:0000313" key="2">
    <source>
        <dbReference type="EMBL" id="CAF4734880.1"/>
    </source>
</evidence>
<dbReference type="EMBL" id="CAJOBJ010128832">
    <property type="protein sequence ID" value="CAF4712012.1"/>
    <property type="molecule type" value="Genomic_DNA"/>
</dbReference>
<evidence type="ECO:0000313" key="3">
    <source>
        <dbReference type="Proteomes" id="UP000681720"/>
    </source>
</evidence>